<organism evidence="1 2">
    <name type="scientific">Paraburkholderia hospita</name>
    <dbReference type="NCBI Taxonomy" id="169430"/>
    <lineage>
        <taxon>Bacteria</taxon>
        <taxon>Pseudomonadati</taxon>
        <taxon>Pseudomonadota</taxon>
        <taxon>Betaproteobacteria</taxon>
        <taxon>Burkholderiales</taxon>
        <taxon>Burkholderiaceae</taxon>
        <taxon>Paraburkholderia</taxon>
    </lineage>
</organism>
<dbReference type="Proteomes" id="UP000236649">
    <property type="component" value="Chromosome 1"/>
</dbReference>
<accession>A0AAN1J504</accession>
<sequence length="77" mass="8439">MAIGSLDALAIVIAPITRLLKLSLFFWLSAARFADARDASCSHSLEAAPAKAFRAAFMRFDSYPCRAARLSSRWFAA</sequence>
<protein>
    <submittedName>
        <fullName evidence="1">Uncharacterized protein</fullName>
    </submittedName>
</protein>
<proteinExistence type="predicted"/>
<evidence type="ECO:0000313" key="2">
    <source>
        <dbReference type="Proteomes" id="UP000236649"/>
    </source>
</evidence>
<dbReference type="AlphaFoldDB" id="A0AAN1J504"/>
<gene>
    <name evidence="1" type="ORF">C2L64_03655</name>
</gene>
<name>A0AAN1J504_9BURK</name>
<dbReference type="KEGG" id="phs:C2L64_03655"/>
<reference evidence="1 2" key="1">
    <citation type="submission" date="2018-01" db="EMBL/GenBank/DDBJ databases">
        <title>Species boundaries and ecological features among Paraburkholderia terrae DSMZ17804T, P. hospita DSMZ17164T and P. caribensis DSMZ13236T.</title>
        <authorList>
            <person name="Pratama A.A."/>
        </authorList>
    </citation>
    <scope>NUCLEOTIDE SEQUENCE [LARGE SCALE GENOMIC DNA]</scope>
    <source>
        <strain evidence="1 2">DSM 17164</strain>
    </source>
</reference>
<dbReference type="EMBL" id="CP026105">
    <property type="protein sequence ID" value="AUT67536.1"/>
    <property type="molecule type" value="Genomic_DNA"/>
</dbReference>
<evidence type="ECO:0000313" key="1">
    <source>
        <dbReference type="EMBL" id="AUT67536.1"/>
    </source>
</evidence>